<dbReference type="PANTHER" id="PTHR14009">
    <property type="entry name" value="LEUCINE ZIPPER-EF-HAND CONTAINING TRANSMEMBRANE PROTEIN"/>
    <property type="match status" value="1"/>
</dbReference>
<dbReference type="Proteomes" id="UP001201262">
    <property type="component" value="Unassembled WGS sequence"/>
</dbReference>
<accession>A0AAD4PTK0</accession>
<dbReference type="GO" id="GO:0030003">
    <property type="term" value="P:intracellular monoatomic cation homeostasis"/>
    <property type="evidence" value="ECO:0007669"/>
    <property type="project" value="TreeGrafter"/>
</dbReference>
<feature type="compositionally biased region" description="Low complexity" evidence="8">
    <location>
        <begin position="115"/>
        <end position="136"/>
    </location>
</feature>
<gene>
    <name evidence="11" type="ORF">BGW36DRAFT_392269</name>
</gene>
<dbReference type="EMBL" id="JAJTJA010000017">
    <property type="protein sequence ID" value="KAH8688848.1"/>
    <property type="molecule type" value="Genomic_DNA"/>
</dbReference>
<keyword evidence="6 9" id="KW-0472">Membrane</keyword>
<dbReference type="PROSITE" id="PS51758">
    <property type="entry name" value="LETM1_RBD"/>
    <property type="match status" value="1"/>
</dbReference>
<dbReference type="RefSeq" id="XP_046065320.1">
    <property type="nucleotide sequence ID" value="XM_046217682.1"/>
</dbReference>
<dbReference type="GO" id="GO:0043022">
    <property type="term" value="F:ribosome binding"/>
    <property type="evidence" value="ECO:0007669"/>
    <property type="project" value="InterPro"/>
</dbReference>
<feature type="domain" description="Letm1 RBD" evidence="10">
    <location>
        <begin position="253"/>
        <end position="419"/>
    </location>
</feature>
<evidence type="ECO:0000259" key="10">
    <source>
        <dbReference type="PROSITE" id="PS51758"/>
    </source>
</evidence>
<evidence type="ECO:0000256" key="5">
    <source>
        <dbReference type="ARBA" id="ARBA00023128"/>
    </source>
</evidence>
<keyword evidence="4 9" id="KW-1133">Transmembrane helix</keyword>
<feature type="transmembrane region" description="Helical" evidence="9">
    <location>
        <begin position="239"/>
        <end position="260"/>
    </location>
</feature>
<evidence type="ECO:0000256" key="7">
    <source>
        <dbReference type="PROSITE-ProRule" id="PRU01094"/>
    </source>
</evidence>
<feature type="region of interest" description="Disordered" evidence="8">
    <location>
        <begin position="115"/>
        <end position="148"/>
    </location>
</feature>
<keyword evidence="5 7" id="KW-0496">Mitochondrion</keyword>
<keyword evidence="2 9" id="KW-0812">Transmembrane</keyword>
<reference evidence="11" key="1">
    <citation type="submission" date="2021-12" db="EMBL/GenBank/DDBJ databases">
        <title>Convergent genome expansion in fungi linked to evolution of root-endophyte symbiosis.</title>
        <authorList>
            <consortium name="DOE Joint Genome Institute"/>
            <person name="Ke Y.-H."/>
            <person name="Bonito G."/>
            <person name="Liao H.-L."/>
            <person name="Looney B."/>
            <person name="Rojas-Flechas A."/>
            <person name="Nash J."/>
            <person name="Hameed K."/>
            <person name="Schadt C."/>
            <person name="Martin F."/>
            <person name="Crous P.W."/>
            <person name="Miettinen O."/>
            <person name="Magnuson J.K."/>
            <person name="Labbe J."/>
            <person name="Jacobson D."/>
            <person name="Doktycz M.J."/>
            <person name="Veneault-Fourrey C."/>
            <person name="Kuo A."/>
            <person name="Mondo S."/>
            <person name="Calhoun S."/>
            <person name="Riley R."/>
            <person name="Ohm R."/>
            <person name="LaButti K."/>
            <person name="Andreopoulos B."/>
            <person name="Pangilinan J."/>
            <person name="Nolan M."/>
            <person name="Tritt A."/>
            <person name="Clum A."/>
            <person name="Lipzen A."/>
            <person name="Daum C."/>
            <person name="Barry K."/>
            <person name="Grigoriev I.V."/>
            <person name="Vilgalys R."/>
        </authorList>
    </citation>
    <scope>NUCLEOTIDE SEQUENCE</scope>
    <source>
        <strain evidence="11">PMI_201</strain>
    </source>
</reference>
<evidence type="ECO:0000313" key="11">
    <source>
        <dbReference type="EMBL" id="KAH8688848.1"/>
    </source>
</evidence>
<evidence type="ECO:0000256" key="1">
    <source>
        <dbReference type="ARBA" id="ARBA00004434"/>
    </source>
</evidence>
<comment type="subcellular location">
    <subcellularLocation>
        <location evidence="1">Mitochondrion inner membrane</location>
        <topology evidence="1">Single-pass membrane protein</topology>
    </subcellularLocation>
</comment>
<dbReference type="GO" id="GO:0005743">
    <property type="term" value="C:mitochondrial inner membrane"/>
    <property type="evidence" value="ECO:0007669"/>
    <property type="project" value="UniProtKB-SubCell"/>
</dbReference>
<keyword evidence="12" id="KW-1185">Reference proteome</keyword>
<dbReference type="GeneID" id="70247969"/>
<evidence type="ECO:0000256" key="8">
    <source>
        <dbReference type="SAM" id="MobiDB-lite"/>
    </source>
</evidence>
<evidence type="ECO:0000313" key="12">
    <source>
        <dbReference type="Proteomes" id="UP001201262"/>
    </source>
</evidence>
<evidence type="ECO:0000256" key="6">
    <source>
        <dbReference type="ARBA" id="ARBA00023136"/>
    </source>
</evidence>
<keyword evidence="3" id="KW-0999">Mitochondrion inner membrane</keyword>
<proteinExistence type="predicted"/>
<dbReference type="PANTHER" id="PTHR14009:SF6">
    <property type="entry name" value="LETM1 RBD DOMAIN-CONTAINING PROTEIN"/>
    <property type="match status" value="1"/>
</dbReference>
<dbReference type="AlphaFoldDB" id="A0AAD4PTK0"/>
<evidence type="ECO:0000256" key="2">
    <source>
        <dbReference type="ARBA" id="ARBA00022692"/>
    </source>
</evidence>
<evidence type="ECO:0000256" key="9">
    <source>
        <dbReference type="SAM" id="Phobius"/>
    </source>
</evidence>
<evidence type="ECO:0000256" key="3">
    <source>
        <dbReference type="ARBA" id="ARBA00022792"/>
    </source>
</evidence>
<protein>
    <recommendedName>
        <fullName evidence="10">Letm1 RBD domain-containing protein</fullName>
    </recommendedName>
</protein>
<dbReference type="InterPro" id="IPR044202">
    <property type="entry name" value="LETM1/MDM38-like"/>
</dbReference>
<evidence type="ECO:0000256" key="4">
    <source>
        <dbReference type="ARBA" id="ARBA00022989"/>
    </source>
</evidence>
<name>A0AAD4PTK0_9EURO</name>
<dbReference type="InterPro" id="IPR033122">
    <property type="entry name" value="LETM1-like_RBD"/>
</dbReference>
<comment type="caution">
    <text evidence="11">The sequence shown here is derived from an EMBL/GenBank/DDBJ whole genome shotgun (WGS) entry which is preliminary data.</text>
</comment>
<sequence length="419" mass="46453">MSTICGRCATSTPRATAMRASRSQLMSTQNLLLARNNYNYNGWRNPNIEIRRQRYSLLTTNRIKDNVFVAHIYTAQRYASSTPKSKATKRSTSARSVTNSVSLNKVKVKANVNLKPASASTSSSPLASTLNPPSSTRPAELDLPAPATPDVSTTDKLKRYIAIGRAYLAFYKTGLKNVYHNYKASLPIRAALGLPRFLPTSPPNGQSSSAFLDKVEKAGVSRADFQLTHRAAYDIRRMIPFSLLLIVCGEFTPLIVLMLGNAVTPATCRVPKQIEKWRRQREVRKGAAMVGLENNNSAVSPGEEMKWLANRFGDRGFADTASAELILRGCAVFGLAKTHQRPSWLVPLVYRPRLKRWTEYLEVDDRLIRGGGGVEALSAEEVRIALDERGGVGVGWTNGNVESVEEGRRWLADWLKRRS</sequence>
<organism evidence="11 12">
    <name type="scientific">Talaromyces proteolyticus</name>
    <dbReference type="NCBI Taxonomy" id="1131652"/>
    <lineage>
        <taxon>Eukaryota</taxon>
        <taxon>Fungi</taxon>
        <taxon>Dikarya</taxon>
        <taxon>Ascomycota</taxon>
        <taxon>Pezizomycotina</taxon>
        <taxon>Eurotiomycetes</taxon>
        <taxon>Eurotiomycetidae</taxon>
        <taxon>Eurotiales</taxon>
        <taxon>Trichocomaceae</taxon>
        <taxon>Talaromyces</taxon>
        <taxon>Talaromyces sect. Bacilispori</taxon>
    </lineage>
</organism>